<evidence type="ECO:0000259" key="1">
    <source>
        <dbReference type="Pfam" id="PF20815"/>
    </source>
</evidence>
<dbReference type="Proteomes" id="UP000190449">
    <property type="component" value="Unassembled WGS sequence"/>
</dbReference>
<dbReference type="STRING" id="28122.SAMN02745108_00549"/>
<reference evidence="2 3" key="1">
    <citation type="submission" date="2017-02" db="EMBL/GenBank/DDBJ databases">
        <authorList>
            <person name="Peterson S.W."/>
        </authorList>
    </citation>
    <scope>NUCLEOTIDE SEQUENCE [LARGE SCALE GENOMIC DNA]</scope>
    <source>
        <strain evidence="2 3">ATCC 43854</strain>
    </source>
</reference>
<proteinExistence type="predicted"/>
<dbReference type="Pfam" id="PF20815">
    <property type="entry name" value="GIY_YIG_2"/>
    <property type="match status" value="1"/>
</dbReference>
<protein>
    <recommendedName>
        <fullName evidence="1">GIY-YIG catalytic domain-containing protein</fullName>
    </recommendedName>
</protein>
<dbReference type="AlphaFoldDB" id="A0A1T4KM51"/>
<dbReference type="EMBL" id="FUWU01000006">
    <property type="protein sequence ID" value="SJZ43457.1"/>
    <property type="molecule type" value="Genomic_DNA"/>
</dbReference>
<sequence length="173" mass="19896">MAWDSIEAKCLRETSEKDMPEKPGIYKWWATKKALKEILKALELEKENDALSGIERKVEKDLYCIYVGQAKSLDARLKGNHVNGKGKSTFRNSVEAVVKKIYGEQDLEKRTNDFIDGLEIECRLVEHDKLDSEETKEIGGTYLRIFNQQHNGGNDLRKKYGITQKMTDLRGEI</sequence>
<gene>
    <name evidence="2" type="ORF">SAMN02745108_00549</name>
</gene>
<evidence type="ECO:0000313" key="3">
    <source>
        <dbReference type="Proteomes" id="UP000190449"/>
    </source>
</evidence>
<evidence type="ECO:0000313" key="2">
    <source>
        <dbReference type="EMBL" id="SJZ43457.1"/>
    </source>
</evidence>
<accession>A0A1T4KM51</accession>
<name>A0A1T4KM51_9BACT</name>
<organism evidence="2 3">
    <name type="scientific">Fibrobacter intestinalis</name>
    <dbReference type="NCBI Taxonomy" id="28122"/>
    <lineage>
        <taxon>Bacteria</taxon>
        <taxon>Pseudomonadati</taxon>
        <taxon>Fibrobacterota</taxon>
        <taxon>Fibrobacteria</taxon>
        <taxon>Fibrobacterales</taxon>
        <taxon>Fibrobacteraceae</taxon>
        <taxon>Fibrobacter</taxon>
    </lineage>
</organism>
<dbReference type="RefSeq" id="WP_078775685.1">
    <property type="nucleotide sequence ID" value="NZ_FUWU01000006.1"/>
</dbReference>
<dbReference type="InterPro" id="IPR049311">
    <property type="entry name" value="GIY_YIG_cat"/>
</dbReference>
<feature type="domain" description="GIY-YIG catalytic" evidence="1">
    <location>
        <begin position="24"/>
        <end position="152"/>
    </location>
</feature>